<dbReference type="Proteomes" id="UP000319004">
    <property type="component" value="Chromosome"/>
</dbReference>
<organism evidence="2 3">
    <name type="scientific">Stieleria neptunia</name>
    <dbReference type="NCBI Taxonomy" id="2527979"/>
    <lineage>
        <taxon>Bacteria</taxon>
        <taxon>Pseudomonadati</taxon>
        <taxon>Planctomycetota</taxon>
        <taxon>Planctomycetia</taxon>
        <taxon>Pirellulales</taxon>
        <taxon>Pirellulaceae</taxon>
        <taxon>Stieleria</taxon>
    </lineage>
</organism>
<sequence>MSDSNRFDRRQWLRAGSAAGISTWLGHRVARSANAKTDSGKPAPFQRCITLWMQGGPSQMETFDPKPGTETGGPLRAVSTNVPGMQISETLSGLARYADDLCVIRSVGSAQGEHERASHLLHTGYERIDSFPRPALGSFVSSSRPTTEVPGFVTLGGQVYGPAFLGTSHGPFVVSDLGRTIETIRRVHRRSDRLDLLAELNQRSDTSRPTARIRQRTEQIDSVRRLLKSSFADALDVSAEDAATRSRYGESDFGRNVLAARRMLEAGVRYVEVQMPGWDTHVGNVPAVKRLCQQLEPAWIALIDDLKSNGLWDDTLILWMGEFGRTPIINGQNGRDHYPRSIPVTLAGRGIGGRVIGSTGSDGLDHSEQPSSVADLMYTLMNLMGVDADQEYTTTFGSPTSATDGGELIQGVF</sequence>
<name>A0A518HNU8_9BACT</name>
<protein>
    <recommendedName>
        <fullName evidence="4">DUF1501 domain-containing protein</fullName>
    </recommendedName>
</protein>
<proteinExistence type="predicted"/>
<evidence type="ECO:0000313" key="2">
    <source>
        <dbReference type="EMBL" id="QDV42447.1"/>
    </source>
</evidence>
<evidence type="ECO:0000256" key="1">
    <source>
        <dbReference type="SAM" id="MobiDB-lite"/>
    </source>
</evidence>
<dbReference type="PANTHER" id="PTHR43737">
    <property type="entry name" value="BLL7424 PROTEIN"/>
    <property type="match status" value="1"/>
</dbReference>
<dbReference type="OrthoDB" id="9779968at2"/>
<dbReference type="InterPro" id="IPR010869">
    <property type="entry name" value="DUF1501"/>
</dbReference>
<evidence type="ECO:0000313" key="3">
    <source>
        <dbReference type="Proteomes" id="UP000319004"/>
    </source>
</evidence>
<evidence type="ECO:0008006" key="4">
    <source>
        <dbReference type="Google" id="ProtNLM"/>
    </source>
</evidence>
<dbReference type="SUPFAM" id="SSF53649">
    <property type="entry name" value="Alkaline phosphatase-like"/>
    <property type="match status" value="1"/>
</dbReference>
<keyword evidence="3" id="KW-1185">Reference proteome</keyword>
<dbReference type="PROSITE" id="PS51318">
    <property type="entry name" value="TAT"/>
    <property type="match status" value="1"/>
</dbReference>
<dbReference type="EMBL" id="CP037423">
    <property type="protein sequence ID" value="QDV42447.1"/>
    <property type="molecule type" value="Genomic_DNA"/>
</dbReference>
<accession>A0A518HNU8</accession>
<feature type="region of interest" description="Disordered" evidence="1">
    <location>
        <begin position="56"/>
        <end position="75"/>
    </location>
</feature>
<dbReference type="Gene3D" id="3.40.720.10">
    <property type="entry name" value="Alkaline Phosphatase, subunit A"/>
    <property type="match status" value="1"/>
</dbReference>
<dbReference type="KEGG" id="snep:Enr13x_22940"/>
<gene>
    <name evidence="2" type="ORF">Enr13x_22940</name>
</gene>
<dbReference type="AlphaFoldDB" id="A0A518HNU8"/>
<dbReference type="PANTHER" id="PTHR43737:SF1">
    <property type="entry name" value="DUF1501 DOMAIN-CONTAINING PROTEIN"/>
    <property type="match status" value="1"/>
</dbReference>
<dbReference type="InterPro" id="IPR006311">
    <property type="entry name" value="TAT_signal"/>
</dbReference>
<dbReference type="Pfam" id="PF07394">
    <property type="entry name" value="DUF1501"/>
    <property type="match status" value="1"/>
</dbReference>
<dbReference type="RefSeq" id="WP_145386075.1">
    <property type="nucleotide sequence ID" value="NZ_CP037423.1"/>
</dbReference>
<dbReference type="InterPro" id="IPR017850">
    <property type="entry name" value="Alkaline_phosphatase_core_sf"/>
</dbReference>
<reference evidence="2 3" key="1">
    <citation type="submission" date="2019-03" db="EMBL/GenBank/DDBJ databases">
        <title>Deep-cultivation of Planctomycetes and their phenomic and genomic characterization uncovers novel biology.</title>
        <authorList>
            <person name="Wiegand S."/>
            <person name="Jogler M."/>
            <person name="Boedeker C."/>
            <person name="Pinto D."/>
            <person name="Vollmers J."/>
            <person name="Rivas-Marin E."/>
            <person name="Kohn T."/>
            <person name="Peeters S.H."/>
            <person name="Heuer A."/>
            <person name="Rast P."/>
            <person name="Oberbeckmann S."/>
            <person name="Bunk B."/>
            <person name="Jeske O."/>
            <person name="Meyerdierks A."/>
            <person name="Storesund J.E."/>
            <person name="Kallscheuer N."/>
            <person name="Luecker S."/>
            <person name="Lage O.M."/>
            <person name="Pohl T."/>
            <person name="Merkel B.J."/>
            <person name="Hornburger P."/>
            <person name="Mueller R.-W."/>
            <person name="Bruemmer F."/>
            <person name="Labrenz M."/>
            <person name="Spormann A.M."/>
            <person name="Op den Camp H."/>
            <person name="Overmann J."/>
            <person name="Amann R."/>
            <person name="Jetten M.S.M."/>
            <person name="Mascher T."/>
            <person name="Medema M.H."/>
            <person name="Devos D.P."/>
            <person name="Kaster A.-K."/>
            <person name="Ovreas L."/>
            <person name="Rohde M."/>
            <person name="Galperin M.Y."/>
            <person name="Jogler C."/>
        </authorList>
    </citation>
    <scope>NUCLEOTIDE SEQUENCE [LARGE SCALE GENOMIC DNA]</scope>
    <source>
        <strain evidence="2 3">Enr13</strain>
    </source>
</reference>